<evidence type="ECO:0000259" key="5">
    <source>
        <dbReference type="PROSITE" id="PS50076"/>
    </source>
</evidence>
<protein>
    <recommendedName>
        <fullName evidence="5">J domain-containing protein</fullName>
    </recommendedName>
</protein>
<dbReference type="CDD" id="cd10747">
    <property type="entry name" value="DnaJ_C"/>
    <property type="match status" value="1"/>
</dbReference>
<dbReference type="SMART" id="SM00271">
    <property type="entry name" value="DnaJ"/>
    <property type="match status" value="1"/>
</dbReference>
<dbReference type="InterPro" id="IPR036410">
    <property type="entry name" value="HSP_DnaJ_Cys-rich_dom_sf"/>
</dbReference>
<dbReference type="GO" id="GO:0006457">
    <property type="term" value="P:protein folding"/>
    <property type="evidence" value="ECO:0007669"/>
    <property type="project" value="InterPro"/>
</dbReference>
<dbReference type="InterPro" id="IPR001623">
    <property type="entry name" value="DnaJ_domain"/>
</dbReference>
<keyword evidence="4" id="KW-0862">Zinc</keyword>
<dbReference type="PRINTS" id="PR00625">
    <property type="entry name" value="JDOMAIN"/>
</dbReference>
<feature type="domain" description="J" evidence="5">
    <location>
        <begin position="4"/>
        <end position="69"/>
    </location>
</feature>
<dbReference type="PROSITE" id="PS00636">
    <property type="entry name" value="DNAJ_1"/>
    <property type="match status" value="1"/>
</dbReference>
<sequence length="353" mass="40151">MTRNLYKILEVDENASIDDIKKSYKKLALIHHPDKNKDKPDAEAKFKEISNAYSILSNPETKEKYDHLGDERFNNDSGGGPDMPNMDDLFQHLFGGRRANPFGNPFGNPFEQHDNSNQCGHVMKSYNITLEDIYNGINKNIKINIKKYCKKCNTTCSKCNGLGVVQQFMQMGPMTQIIQTNCHNCEGSGIANKRNSKCDECKGNGVYEVENIVNLIMPKGFDTNHTVFNGYGEQPKNNKQKPGNLILQFTLCDHKLFIKNGNDLIYKYTLTLTESIVGKSIVIEYFDEQIKINTNQFGIINPSKQYIIKNRGLPIANTNKKGNMIIEFSITYPKLNNESIPELTEMLNKSFVY</sequence>
<dbReference type="SUPFAM" id="SSF57938">
    <property type="entry name" value="DnaJ/Hsp40 cysteine-rich domain"/>
    <property type="match status" value="1"/>
</dbReference>
<dbReference type="PANTHER" id="PTHR43888">
    <property type="entry name" value="DNAJ-LIKE-2, ISOFORM A-RELATED"/>
    <property type="match status" value="1"/>
</dbReference>
<keyword evidence="3" id="KW-0863">Zinc-finger</keyword>
<dbReference type="GO" id="GO:0051082">
    <property type="term" value="F:unfolded protein binding"/>
    <property type="evidence" value="ECO:0007669"/>
    <property type="project" value="InterPro"/>
</dbReference>
<evidence type="ECO:0000256" key="4">
    <source>
        <dbReference type="ARBA" id="ARBA00022833"/>
    </source>
</evidence>
<dbReference type="InterPro" id="IPR018253">
    <property type="entry name" value="DnaJ_domain_CS"/>
</dbReference>
<dbReference type="InterPro" id="IPR002939">
    <property type="entry name" value="DnaJ_C"/>
</dbReference>
<dbReference type="Pfam" id="PF00226">
    <property type="entry name" value="DnaJ"/>
    <property type="match status" value="1"/>
</dbReference>
<dbReference type="CDD" id="cd06257">
    <property type="entry name" value="DnaJ"/>
    <property type="match status" value="1"/>
</dbReference>
<accession>A0A6C0DPF0</accession>
<name>A0A6C0DPF0_9ZZZZ</name>
<evidence type="ECO:0000256" key="3">
    <source>
        <dbReference type="ARBA" id="ARBA00022771"/>
    </source>
</evidence>
<reference evidence="6" key="1">
    <citation type="journal article" date="2020" name="Nature">
        <title>Giant virus diversity and host interactions through global metagenomics.</title>
        <authorList>
            <person name="Schulz F."/>
            <person name="Roux S."/>
            <person name="Paez-Espino D."/>
            <person name="Jungbluth S."/>
            <person name="Walsh D.A."/>
            <person name="Denef V.J."/>
            <person name="McMahon K.D."/>
            <person name="Konstantinidis K.T."/>
            <person name="Eloe-Fadrosh E.A."/>
            <person name="Kyrpides N.C."/>
            <person name="Woyke T."/>
        </authorList>
    </citation>
    <scope>NUCLEOTIDE SEQUENCE</scope>
    <source>
        <strain evidence="6">GVMAG-M-3300023174-30</strain>
    </source>
</reference>
<dbReference type="InterPro" id="IPR036869">
    <property type="entry name" value="J_dom_sf"/>
</dbReference>
<dbReference type="CDD" id="cd10719">
    <property type="entry name" value="DnaJ_zf"/>
    <property type="match status" value="1"/>
</dbReference>
<organism evidence="6">
    <name type="scientific">viral metagenome</name>
    <dbReference type="NCBI Taxonomy" id="1070528"/>
    <lineage>
        <taxon>unclassified sequences</taxon>
        <taxon>metagenomes</taxon>
        <taxon>organismal metagenomes</taxon>
    </lineage>
</organism>
<dbReference type="SUPFAM" id="SSF49493">
    <property type="entry name" value="HSP40/DnaJ peptide-binding domain"/>
    <property type="match status" value="2"/>
</dbReference>
<dbReference type="InterPro" id="IPR008971">
    <property type="entry name" value="HSP40/DnaJ_pept-bd"/>
</dbReference>
<dbReference type="EMBL" id="MN739643">
    <property type="protein sequence ID" value="QHT17739.1"/>
    <property type="molecule type" value="Genomic_DNA"/>
</dbReference>
<dbReference type="Gene3D" id="2.10.230.10">
    <property type="entry name" value="Heat shock protein DnaJ, cysteine-rich domain"/>
    <property type="match status" value="1"/>
</dbReference>
<dbReference type="GO" id="GO:0008270">
    <property type="term" value="F:zinc ion binding"/>
    <property type="evidence" value="ECO:0007669"/>
    <property type="project" value="UniProtKB-KW"/>
</dbReference>
<evidence type="ECO:0000256" key="1">
    <source>
        <dbReference type="ARBA" id="ARBA00022723"/>
    </source>
</evidence>
<dbReference type="SUPFAM" id="SSF46565">
    <property type="entry name" value="Chaperone J-domain"/>
    <property type="match status" value="1"/>
</dbReference>
<dbReference type="Pfam" id="PF01556">
    <property type="entry name" value="DnaJ_C"/>
    <property type="match status" value="1"/>
</dbReference>
<dbReference type="Gene3D" id="1.10.287.110">
    <property type="entry name" value="DnaJ domain"/>
    <property type="match status" value="1"/>
</dbReference>
<proteinExistence type="predicted"/>
<dbReference type="AlphaFoldDB" id="A0A6C0DPF0"/>
<dbReference type="GO" id="GO:0030544">
    <property type="term" value="F:Hsp70 protein binding"/>
    <property type="evidence" value="ECO:0007669"/>
    <property type="project" value="InterPro"/>
</dbReference>
<keyword evidence="2" id="KW-0677">Repeat</keyword>
<dbReference type="InterPro" id="IPR001305">
    <property type="entry name" value="HSP_DnaJ_Cys-rich_dom"/>
</dbReference>
<dbReference type="Gene3D" id="2.60.260.20">
    <property type="entry name" value="Urease metallochaperone UreE, N-terminal domain"/>
    <property type="match status" value="2"/>
</dbReference>
<dbReference type="InterPro" id="IPR044713">
    <property type="entry name" value="DNJA1/2-like"/>
</dbReference>
<keyword evidence="1" id="KW-0479">Metal-binding</keyword>
<evidence type="ECO:0000256" key="2">
    <source>
        <dbReference type="ARBA" id="ARBA00022737"/>
    </source>
</evidence>
<dbReference type="PROSITE" id="PS50076">
    <property type="entry name" value="DNAJ_2"/>
    <property type="match status" value="1"/>
</dbReference>
<evidence type="ECO:0000313" key="6">
    <source>
        <dbReference type="EMBL" id="QHT17739.1"/>
    </source>
</evidence>